<proteinExistence type="predicted"/>
<dbReference type="Pfam" id="PF22486">
    <property type="entry name" value="MATH_2"/>
    <property type="match status" value="1"/>
</dbReference>
<organism evidence="3 4">
    <name type="scientific">Heterodera trifolii</name>
    <dbReference type="NCBI Taxonomy" id="157864"/>
    <lineage>
        <taxon>Eukaryota</taxon>
        <taxon>Metazoa</taxon>
        <taxon>Ecdysozoa</taxon>
        <taxon>Nematoda</taxon>
        <taxon>Chromadorea</taxon>
        <taxon>Rhabditida</taxon>
        <taxon>Tylenchina</taxon>
        <taxon>Tylenchomorpha</taxon>
        <taxon>Tylenchoidea</taxon>
        <taxon>Heteroderidae</taxon>
        <taxon>Heteroderinae</taxon>
        <taxon>Heterodera</taxon>
    </lineage>
</organism>
<feature type="domain" description="BTB" evidence="1">
    <location>
        <begin position="25"/>
        <end position="88"/>
    </location>
</feature>
<dbReference type="SMART" id="SM00225">
    <property type="entry name" value="BTB"/>
    <property type="match status" value="1"/>
</dbReference>
<dbReference type="SUPFAM" id="SSF49599">
    <property type="entry name" value="TRAF domain-like"/>
    <property type="match status" value="1"/>
</dbReference>
<dbReference type="Pfam" id="PF00651">
    <property type="entry name" value="BTB"/>
    <property type="match status" value="1"/>
</dbReference>
<evidence type="ECO:0008006" key="5">
    <source>
        <dbReference type="Google" id="ProtNLM"/>
    </source>
</evidence>
<dbReference type="Gene3D" id="3.30.710.10">
    <property type="entry name" value="Potassium Channel Kv1.1, Chain A"/>
    <property type="match status" value="1"/>
</dbReference>
<dbReference type="InterPro" id="IPR002083">
    <property type="entry name" value="MATH/TRAF_dom"/>
</dbReference>
<evidence type="ECO:0000259" key="1">
    <source>
        <dbReference type="PROSITE" id="PS50097"/>
    </source>
</evidence>
<keyword evidence="4" id="KW-1185">Reference proteome</keyword>
<dbReference type="InterPro" id="IPR008974">
    <property type="entry name" value="TRAF-like"/>
</dbReference>
<dbReference type="InterPro" id="IPR011705">
    <property type="entry name" value="BACK"/>
</dbReference>
<dbReference type="InterPro" id="IPR011333">
    <property type="entry name" value="SKP1/BTB/POZ_sf"/>
</dbReference>
<evidence type="ECO:0000313" key="4">
    <source>
        <dbReference type="Proteomes" id="UP001620626"/>
    </source>
</evidence>
<dbReference type="PANTHER" id="PTHR45774">
    <property type="entry name" value="BTB/POZ DOMAIN-CONTAINING"/>
    <property type="match status" value="1"/>
</dbReference>
<dbReference type="Proteomes" id="UP001620626">
    <property type="component" value="Unassembled WGS sequence"/>
</dbReference>
<dbReference type="CDD" id="cd14733">
    <property type="entry name" value="BACK"/>
    <property type="match status" value="1"/>
</dbReference>
<dbReference type="Gene3D" id="2.60.210.10">
    <property type="entry name" value="Apoptosis, Tumor Necrosis Factor Receptor Associated Protein 2, Chain A"/>
    <property type="match status" value="1"/>
</dbReference>
<sequence>MPSTVERMKNLLSTGEHSDVHFLLLLAHQLILKNTSDVFEAMFRFDAKKERAENASANCPVVEVSDVEAAAFKVMLSFIYADDVDELDGDNAMGVLYAAKKYNIPDLVDISLQFPISELRNVFLAYAQALLFELEDFANKCLRYICQNAAQLFGSDEFLQIDQKMLCGLLDSDRLLLSDELEMHSVGPMKNVFRMALNAPQKIVVQHLVRHFPSDVLTEKEVIGVYQFNSHPFLHLRGVPGLYSLKFPSHGRISDWNKAKGNRKWTLGLEIEKNVRCPNLRERRLRAVEGPSDRVFSATYRIVSEEKNGAKKSIGKLYDCVIDSYSVNGFGNLISLAELMDPSNGFYNGEEDKVILAIDVTVKDEKTEKFVSDRSKSKGTLSMEIEKVSEFRREVFESERKSETVHIKAFPWKIWAQIKKKKGNADNDEKWLDIYLLFDASTEEDENWSCKCSATFRIVSQKNGVTDFRRELKDNVFDNKENSCYWAHAYSIAFAELMDPKKGFYNKSEDKVTLAIDVTDDEKRKNIHPHGYPTFGICNLGTRAARNYGLRVTDYGNYGLFGVTDYGQNATIRQLSQMSTIRQLNDSSTRRFVNSAKMRRFVNSAKCQRFVNLTIRQLDDSSTQPKCDDSSTLSKNYFEKQFP</sequence>
<dbReference type="Pfam" id="PF07707">
    <property type="entry name" value="BACK"/>
    <property type="match status" value="1"/>
</dbReference>
<reference evidence="3 4" key="1">
    <citation type="submission" date="2024-10" db="EMBL/GenBank/DDBJ databases">
        <authorList>
            <person name="Kim D."/>
        </authorList>
    </citation>
    <scope>NUCLEOTIDE SEQUENCE [LARGE SCALE GENOMIC DNA]</scope>
    <source>
        <strain evidence="3">BH-2024</strain>
    </source>
</reference>
<dbReference type="PANTHER" id="PTHR45774:SF3">
    <property type="entry name" value="BTB (POZ) DOMAIN-CONTAINING 2B-RELATED"/>
    <property type="match status" value="1"/>
</dbReference>
<dbReference type="Gene3D" id="1.25.40.420">
    <property type="match status" value="1"/>
</dbReference>
<dbReference type="PROSITE" id="PS50097">
    <property type="entry name" value="BTB"/>
    <property type="match status" value="1"/>
</dbReference>
<protein>
    <recommendedName>
        <fullName evidence="5">BTB domain-containing protein</fullName>
    </recommendedName>
</protein>
<gene>
    <name evidence="3" type="ORF">niasHT_019044</name>
</gene>
<dbReference type="InterPro" id="IPR000210">
    <property type="entry name" value="BTB/POZ_dom"/>
</dbReference>
<name>A0ABD2LHM9_9BILA</name>
<dbReference type="AlphaFoldDB" id="A0ABD2LHM9"/>
<comment type="caution">
    <text evidence="3">The sequence shown here is derived from an EMBL/GenBank/DDBJ whole genome shotgun (WGS) entry which is preliminary data.</text>
</comment>
<accession>A0ABD2LHM9</accession>
<feature type="domain" description="MATH" evidence="2">
    <location>
        <begin position="378"/>
        <end position="518"/>
    </location>
</feature>
<dbReference type="SUPFAM" id="SSF54695">
    <property type="entry name" value="POZ domain"/>
    <property type="match status" value="1"/>
</dbReference>
<dbReference type="PROSITE" id="PS50144">
    <property type="entry name" value="MATH"/>
    <property type="match status" value="1"/>
</dbReference>
<evidence type="ECO:0000313" key="3">
    <source>
        <dbReference type="EMBL" id="KAL3114723.1"/>
    </source>
</evidence>
<evidence type="ECO:0000259" key="2">
    <source>
        <dbReference type="PROSITE" id="PS50144"/>
    </source>
</evidence>
<dbReference type="EMBL" id="JBICBT010000409">
    <property type="protein sequence ID" value="KAL3114723.1"/>
    <property type="molecule type" value="Genomic_DNA"/>
</dbReference>